<comment type="caution">
    <text evidence="1">The sequence shown here is derived from an EMBL/GenBank/DDBJ whole genome shotgun (WGS) entry which is preliminary data.</text>
</comment>
<accession>A0ABP8DK63</accession>
<dbReference type="EMBL" id="BAABAT010000029">
    <property type="protein sequence ID" value="GAA4258068.1"/>
    <property type="molecule type" value="Genomic_DNA"/>
</dbReference>
<reference evidence="2" key="1">
    <citation type="journal article" date="2019" name="Int. J. Syst. Evol. Microbiol.">
        <title>The Global Catalogue of Microorganisms (GCM) 10K type strain sequencing project: providing services to taxonomists for standard genome sequencing and annotation.</title>
        <authorList>
            <consortium name="The Broad Institute Genomics Platform"/>
            <consortium name="The Broad Institute Genome Sequencing Center for Infectious Disease"/>
            <person name="Wu L."/>
            <person name="Ma J."/>
        </authorList>
    </citation>
    <scope>NUCLEOTIDE SEQUENCE [LARGE SCALE GENOMIC DNA]</scope>
    <source>
        <strain evidence="2">JCM 17441</strain>
    </source>
</reference>
<name>A0ABP8DK63_9ACTN</name>
<gene>
    <name evidence="1" type="ORF">GCM10022255_077380</name>
</gene>
<dbReference type="Proteomes" id="UP001500620">
    <property type="component" value="Unassembled WGS sequence"/>
</dbReference>
<evidence type="ECO:0000313" key="2">
    <source>
        <dbReference type="Proteomes" id="UP001500620"/>
    </source>
</evidence>
<proteinExistence type="predicted"/>
<evidence type="ECO:0000313" key="1">
    <source>
        <dbReference type="EMBL" id="GAA4258068.1"/>
    </source>
</evidence>
<protein>
    <recommendedName>
        <fullName evidence="3">Peptidase C39-like domain-containing protein</fullName>
    </recommendedName>
</protein>
<keyword evidence="2" id="KW-1185">Reference proteome</keyword>
<evidence type="ECO:0008006" key="3">
    <source>
        <dbReference type="Google" id="ProtNLM"/>
    </source>
</evidence>
<sequence>MADYRYVRQTDGFTCGPTVALVASAALDPAYGATVTDDAAEQHRIHAAANFIWPRKLGTTPWGVARVISGHTAALGTRYGWRRFRGDLRAAVAAVECDWPVAMLIGASIPRHWVLIVGHADGVLECFNPARGSVASIPVADVAARRLEALGFPRAFALVLPTRYI</sequence>
<organism evidence="1 2">
    <name type="scientific">Dactylosporangium darangshiense</name>
    <dbReference type="NCBI Taxonomy" id="579108"/>
    <lineage>
        <taxon>Bacteria</taxon>
        <taxon>Bacillati</taxon>
        <taxon>Actinomycetota</taxon>
        <taxon>Actinomycetes</taxon>
        <taxon>Micromonosporales</taxon>
        <taxon>Micromonosporaceae</taxon>
        <taxon>Dactylosporangium</taxon>
    </lineage>
</organism>
<dbReference type="RefSeq" id="WP_345135010.1">
    <property type="nucleotide sequence ID" value="NZ_BAABAT010000029.1"/>
</dbReference>